<sequence length="437" mass="48330">MSEIAVQVDSLSKRYIIGARREKYATLRDRLVSGASRLFGRGTEAETDATNAMWALKDVSFSVKQGEVVGIIGRNGAGKSTLLKLLSRITSPTHGRIEITGRVSSLLEVGTGFHAELTGRENVYLNGTILGMKRAEVTQKFDEIVAFAGVEQFIDTPVKRYSSGMYLRLAFAVAAHLQPEILIVDEVLAVGDADFQKKCLGKMEGVADQGRTIFFVSHNMQAITRLCKRVIYLEDGQLRLDGSPHDVVKTYLHSGLGTMAVREWSDPVKAPSSRTARLWAVRVRNEEGQYTDQIDIRKPVGIEIEYEVLQPGRKFRGAIDVYNEEAVLLFVAHEADPAWRGRIRPPGRYRSIAWIPGNYLAEGTMIVNVSLDAVEPLDYLFKVRQAVAFHVVDTTDGDSARGNYAGPFPGLVRPLLKWSNEQDLSTTQGKQSVSGVT</sequence>
<dbReference type="STRING" id="1742973.COMA2_160056"/>
<evidence type="ECO:0000259" key="5">
    <source>
        <dbReference type="PROSITE" id="PS50893"/>
    </source>
</evidence>
<keyword evidence="3" id="KW-0547">Nucleotide-binding</keyword>
<dbReference type="GO" id="GO:0140359">
    <property type="term" value="F:ABC-type transporter activity"/>
    <property type="evidence" value="ECO:0007669"/>
    <property type="project" value="InterPro"/>
</dbReference>
<comment type="similarity">
    <text evidence="1">Belongs to the ABC transporter superfamily.</text>
</comment>
<evidence type="ECO:0000256" key="2">
    <source>
        <dbReference type="ARBA" id="ARBA00022448"/>
    </source>
</evidence>
<dbReference type="SMART" id="SM00382">
    <property type="entry name" value="AAA"/>
    <property type="match status" value="1"/>
</dbReference>
<dbReference type="InterPro" id="IPR050683">
    <property type="entry name" value="Bact_Polysacc_Export_ATP-bd"/>
</dbReference>
<organism evidence="6 7">
    <name type="scientific">Candidatus Nitrospira nitrificans</name>
    <dbReference type="NCBI Taxonomy" id="1742973"/>
    <lineage>
        <taxon>Bacteria</taxon>
        <taxon>Pseudomonadati</taxon>
        <taxon>Nitrospirota</taxon>
        <taxon>Nitrospiria</taxon>
        <taxon>Nitrospirales</taxon>
        <taxon>Nitrospiraceae</taxon>
        <taxon>Nitrospira</taxon>
    </lineage>
</organism>
<keyword evidence="4 6" id="KW-0067">ATP-binding</keyword>
<accession>A0A0S4LBY9</accession>
<dbReference type="InterPro" id="IPR015860">
    <property type="entry name" value="ABC_transpr_TagH-like"/>
</dbReference>
<evidence type="ECO:0000313" key="6">
    <source>
        <dbReference type="EMBL" id="CUS34250.1"/>
    </source>
</evidence>
<gene>
    <name evidence="6" type="primary">rfbB</name>
    <name evidence="6" type="ORF">COMA2_160056</name>
</gene>
<feature type="domain" description="ABC transporter" evidence="5">
    <location>
        <begin position="27"/>
        <end position="260"/>
    </location>
</feature>
<protein>
    <submittedName>
        <fullName evidence="6">O-antigen export system, ATP-binding protein RfbB (Modular protein)</fullName>
        <ecNumber evidence="6">3.6.3.-</ecNumber>
    </submittedName>
</protein>
<dbReference type="GO" id="GO:0016887">
    <property type="term" value="F:ATP hydrolysis activity"/>
    <property type="evidence" value="ECO:0007669"/>
    <property type="project" value="InterPro"/>
</dbReference>
<evidence type="ECO:0000256" key="1">
    <source>
        <dbReference type="ARBA" id="ARBA00005417"/>
    </source>
</evidence>
<name>A0A0S4LBY9_9BACT</name>
<dbReference type="RefSeq" id="WP_090895623.1">
    <property type="nucleotide sequence ID" value="NZ_CZPZ01000008.1"/>
</dbReference>
<dbReference type="PANTHER" id="PTHR46743:SF2">
    <property type="entry name" value="TEICHOIC ACIDS EXPORT ATP-BINDING PROTEIN TAGH"/>
    <property type="match status" value="1"/>
</dbReference>
<dbReference type="Pfam" id="PF00005">
    <property type="entry name" value="ABC_tran"/>
    <property type="match status" value="1"/>
</dbReference>
<dbReference type="Proteomes" id="UP000198736">
    <property type="component" value="Unassembled WGS sequence"/>
</dbReference>
<evidence type="ECO:0000256" key="4">
    <source>
        <dbReference type="ARBA" id="ARBA00022840"/>
    </source>
</evidence>
<dbReference type="SUPFAM" id="SSF52540">
    <property type="entry name" value="P-loop containing nucleoside triphosphate hydrolases"/>
    <property type="match status" value="1"/>
</dbReference>
<dbReference type="Gene3D" id="3.40.50.300">
    <property type="entry name" value="P-loop containing nucleotide triphosphate hydrolases"/>
    <property type="match status" value="1"/>
</dbReference>
<dbReference type="InterPro" id="IPR027417">
    <property type="entry name" value="P-loop_NTPase"/>
</dbReference>
<dbReference type="GO" id="GO:0016020">
    <property type="term" value="C:membrane"/>
    <property type="evidence" value="ECO:0007669"/>
    <property type="project" value="InterPro"/>
</dbReference>
<reference evidence="7" key="1">
    <citation type="submission" date="2015-10" db="EMBL/GenBank/DDBJ databases">
        <authorList>
            <person name="Luecker S."/>
            <person name="Luecker S."/>
        </authorList>
    </citation>
    <scope>NUCLEOTIDE SEQUENCE [LARGE SCALE GENOMIC DNA]</scope>
</reference>
<keyword evidence="6" id="KW-0378">Hydrolase</keyword>
<dbReference type="EMBL" id="CZPZ01000008">
    <property type="protein sequence ID" value="CUS34250.1"/>
    <property type="molecule type" value="Genomic_DNA"/>
</dbReference>
<dbReference type="InterPro" id="IPR029439">
    <property type="entry name" value="Wzt_C"/>
</dbReference>
<dbReference type="AlphaFoldDB" id="A0A0S4LBY9"/>
<keyword evidence="2" id="KW-0813">Transport</keyword>
<dbReference type="CDD" id="cd10147">
    <property type="entry name" value="Wzt_C-like"/>
    <property type="match status" value="1"/>
</dbReference>
<dbReference type="InterPro" id="IPR003593">
    <property type="entry name" value="AAA+_ATPase"/>
</dbReference>
<dbReference type="OrthoDB" id="9809450at2"/>
<dbReference type="EC" id="3.6.3.-" evidence="6"/>
<dbReference type="CDD" id="cd03220">
    <property type="entry name" value="ABC_KpsT_Wzt"/>
    <property type="match status" value="1"/>
</dbReference>
<keyword evidence="7" id="KW-1185">Reference proteome</keyword>
<evidence type="ECO:0000256" key="3">
    <source>
        <dbReference type="ARBA" id="ARBA00022741"/>
    </source>
</evidence>
<dbReference type="PANTHER" id="PTHR46743">
    <property type="entry name" value="TEICHOIC ACIDS EXPORT ATP-BINDING PROTEIN TAGH"/>
    <property type="match status" value="1"/>
</dbReference>
<dbReference type="InterPro" id="IPR003439">
    <property type="entry name" value="ABC_transporter-like_ATP-bd"/>
</dbReference>
<dbReference type="GO" id="GO:0005524">
    <property type="term" value="F:ATP binding"/>
    <property type="evidence" value="ECO:0007669"/>
    <property type="project" value="UniProtKB-KW"/>
</dbReference>
<evidence type="ECO:0000313" key="7">
    <source>
        <dbReference type="Proteomes" id="UP000198736"/>
    </source>
</evidence>
<dbReference type="PROSITE" id="PS50893">
    <property type="entry name" value="ABC_TRANSPORTER_2"/>
    <property type="match status" value="1"/>
</dbReference>
<proteinExistence type="inferred from homology"/>